<keyword evidence="5" id="KW-1185">Reference proteome</keyword>
<dbReference type="Pfam" id="PF02137">
    <property type="entry name" value="A_deamin"/>
    <property type="match status" value="1"/>
</dbReference>
<dbReference type="PROSITE" id="PS50141">
    <property type="entry name" value="A_DEAMIN_EDITASE"/>
    <property type="match status" value="1"/>
</dbReference>
<feature type="compositionally biased region" description="Low complexity" evidence="2">
    <location>
        <begin position="16"/>
        <end position="25"/>
    </location>
</feature>
<evidence type="ECO:0000259" key="4">
    <source>
        <dbReference type="PROSITE" id="PS50141"/>
    </source>
</evidence>
<evidence type="ECO:0000313" key="5">
    <source>
        <dbReference type="Proteomes" id="UP000694867"/>
    </source>
</evidence>
<dbReference type="GO" id="GO:0006396">
    <property type="term" value="P:RNA processing"/>
    <property type="evidence" value="ECO:0007669"/>
    <property type="project" value="InterPro"/>
</dbReference>
<reference evidence="6" key="1">
    <citation type="submission" date="2025-08" db="UniProtKB">
        <authorList>
            <consortium name="RefSeq"/>
        </authorList>
    </citation>
    <scope>IDENTIFICATION</scope>
</reference>
<dbReference type="InterPro" id="IPR002466">
    <property type="entry name" value="A_deamin"/>
</dbReference>
<dbReference type="GO" id="GO:0003725">
    <property type="term" value="F:double-stranded RNA binding"/>
    <property type="evidence" value="ECO:0007669"/>
    <property type="project" value="TreeGrafter"/>
</dbReference>
<feature type="domain" description="A to I editase" evidence="4">
    <location>
        <begin position="290"/>
        <end position="620"/>
    </location>
</feature>
<dbReference type="GeneID" id="100898388"/>
<accession>A0AAJ6QKK7</accession>
<dbReference type="GO" id="GO:0006382">
    <property type="term" value="P:adenosine to inosine editing"/>
    <property type="evidence" value="ECO:0007669"/>
    <property type="project" value="TreeGrafter"/>
</dbReference>
<dbReference type="RefSeq" id="XP_003737935.1">
    <property type="nucleotide sequence ID" value="XM_003737887.2"/>
</dbReference>
<sequence>MGEPTTVQDEKGPSMTDTTAITATTKNRAPHGGGEKRLKVDSKKPKVDKIELSRSPLQYLNTVLESPPAFTLEHIDGPVHEPIFSAKVEVLGRRFVGLGRNKQHAKQVTALEVLKVMLGDPTLTYVGSETPVVMKEVAKPENSSPESSNALVLKVDDAAKTPVQILYELDHTASFRLVKEDSSVLSHRFVFEVLVKGVPYRGFGSNKKKAKHAAARTALYAMTTPIRDTGSLVEEVFSSVPLTLSDTITLAVLNAYEDIMETRPDKKPWKVLAGLVATFDTDNGSPRVLCISTGTKCISGQNLSMTGTAVFDSHGEILTRRCFKYICYCELLRLKFSKGTDDSQGPPRLLELDPSDRKARLAGGVKLHLFISTAPCGDGRLFAPNEDACKVVDEGANKSSRGLLRTKIEGGEGTVRIHGDTVTQTWDGIMNGDRLLTHACSDKVLRWNVLGLQGSLLSKFVNPIYLDSIILGSLYHSEHLSRAVVERVACITENPSLPRNYRLNRPLLAKASSTLERQITKTPSYALNWILGDQTPEVLNTESGIQENGFPSRLSKKVLFDRYKQVAQAWNPNVQPASMTYADAKKNALEYQTAKQCLMKAMGAASLGPWVKKPEECETFF</sequence>
<protein>
    <submittedName>
        <fullName evidence="6">Double-stranded RNA-specific editase 1</fullName>
    </submittedName>
</protein>
<dbReference type="GO" id="GO:0008251">
    <property type="term" value="F:tRNA-specific adenosine deaminase activity"/>
    <property type="evidence" value="ECO:0007669"/>
    <property type="project" value="TreeGrafter"/>
</dbReference>
<dbReference type="Pfam" id="PF00035">
    <property type="entry name" value="dsrm"/>
    <property type="match status" value="2"/>
</dbReference>
<dbReference type="Gene3D" id="3.30.160.20">
    <property type="match status" value="2"/>
</dbReference>
<dbReference type="KEGG" id="goe:100898388"/>
<evidence type="ECO:0000313" key="6">
    <source>
        <dbReference type="RefSeq" id="XP_003737935.1"/>
    </source>
</evidence>
<evidence type="ECO:0000256" key="1">
    <source>
        <dbReference type="PROSITE-ProRule" id="PRU00266"/>
    </source>
</evidence>
<organism evidence="5 6">
    <name type="scientific">Galendromus occidentalis</name>
    <name type="common">western predatory mite</name>
    <dbReference type="NCBI Taxonomy" id="34638"/>
    <lineage>
        <taxon>Eukaryota</taxon>
        <taxon>Metazoa</taxon>
        <taxon>Ecdysozoa</taxon>
        <taxon>Arthropoda</taxon>
        <taxon>Chelicerata</taxon>
        <taxon>Arachnida</taxon>
        <taxon>Acari</taxon>
        <taxon>Parasitiformes</taxon>
        <taxon>Mesostigmata</taxon>
        <taxon>Gamasina</taxon>
        <taxon>Phytoseioidea</taxon>
        <taxon>Phytoseiidae</taxon>
        <taxon>Typhlodrominae</taxon>
        <taxon>Galendromus</taxon>
    </lineage>
</organism>
<dbReference type="GO" id="GO:0003726">
    <property type="term" value="F:double-stranded RNA adenosine deaminase activity"/>
    <property type="evidence" value="ECO:0007669"/>
    <property type="project" value="TreeGrafter"/>
</dbReference>
<feature type="domain" description="DRBM" evidence="3">
    <location>
        <begin position="174"/>
        <end position="224"/>
    </location>
</feature>
<dbReference type="AlphaFoldDB" id="A0AAJ6QKK7"/>
<dbReference type="SMART" id="SM00358">
    <property type="entry name" value="DSRM"/>
    <property type="match status" value="2"/>
</dbReference>
<dbReference type="GO" id="GO:0005730">
    <property type="term" value="C:nucleolus"/>
    <property type="evidence" value="ECO:0007669"/>
    <property type="project" value="TreeGrafter"/>
</dbReference>
<proteinExistence type="predicted"/>
<feature type="domain" description="DRBM" evidence="3">
    <location>
        <begin position="55"/>
        <end position="119"/>
    </location>
</feature>
<keyword evidence="1" id="KW-0694">RNA-binding</keyword>
<dbReference type="PROSITE" id="PS50137">
    <property type="entry name" value="DS_RBD"/>
    <property type="match status" value="2"/>
</dbReference>
<evidence type="ECO:0000256" key="2">
    <source>
        <dbReference type="SAM" id="MobiDB-lite"/>
    </source>
</evidence>
<dbReference type="SUPFAM" id="SSF54768">
    <property type="entry name" value="dsRNA-binding domain-like"/>
    <property type="match status" value="2"/>
</dbReference>
<dbReference type="InterPro" id="IPR014720">
    <property type="entry name" value="dsRBD_dom"/>
</dbReference>
<dbReference type="PANTHER" id="PTHR10910:SF62">
    <property type="entry name" value="AT07585P-RELATED"/>
    <property type="match status" value="1"/>
</dbReference>
<dbReference type="SMART" id="SM00552">
    <property type="entry name" value="ADEAMc"/>
    <property type="match status" value="1"/>
</dbReference>
<dbReference type="GO" id="GO:0005737">
    <property type="term" value="C:cytoplasm"/>
    <property type="evidence" value="ECO:0007669"/>
    <property type="project" value="TreeGrafter"/>
</dbReference>
<dbReference type="Proteomes" id="UP000694867">
    <property type="component" value="Unplaced"/>
</dbReference>
<evidence type="ECO:0000259" key="3">
    <source>
        <dbReference type="PROSITE" id="PS50137"/>
    </source>
</evidence>
<dbReference type="PANTHER" id="PTHR10910">
    <property type="entry name" value="EUKARYOTE SPECIFIC DSRNA BINDING PROTEIN"/>
    <property type="match status" value="1"/>
</dbReference>
<name>A0AAJ6QKK7_9ACAR</name>
<gene>
    <name evidence="6" type="primary">LOC100898388</name>
</gene>
<feature type="region of interest" description="Disordered" evidence="2">
    <location>
        <begin position="1"/>
        <end position="43"/>
    </location>
</feature>
<feature type="compositionally biased region" description="Basic and acidic residues" evidence="2">
    <location>
        <begin position="33"/>
        <end position="43"/>
    </location>
</feature>